<evidence type="ECO:0000313" key="6">
    <source>
        <dbReference type="Proteomes" id="UP000690515"/>
    </source>
</evidence>
<accession>A0ABS5Z7J5</accession>
<evidence type="ECO:0000259" key="4">
    <source>
        <dbReference type="Pfam" id="PF10531"/>
    </source>
</evidence>
<evidence type="ECO:0000256" key="2">
    <source>
        <dbReference type="SAM" id="SignalP"/>
    </source>
</evidence>
<dbReference type="InterPro" id="IPR019554">
    <property type="entry name" value="Soluble_ligand-bd"/>
</dbReference>
<evidence type="ECO:0000259" key="3">
    <source>
        <dbReference type="Pfam" id="PF02563"/>
    </source>
</evidence>
<gene>
    <name evidence="5" type="ORF">KCG35_02410</name>
</gene>
<dbReference type="Gene3D" id="3.30.1950.10">
    <property type="entry name" value="wza like domain"/>
    <property type="match status" value="1"/>
</dbReference>
<keyword evidence="1 2" id="KW-0732">Signal</keyword>
<dbReference type="InterPro" id="IPR049712">
    <property type="entry name" value="Poly_export"/>
</dbReference>
<dbReference type="Pfam" id="PF02563">
    <property type="entry name" value="Poly_export"/>
    <property type="match status" value="1"/>
</dbReference>
<evidence type="ECO:0000256" key="1">
    <source>
        <dbReference type="ARBA" id="ARBA00022729"/>
    </source>
</evidence>
<dbReference type="Pfam" id="PF10531">
    <property type="entry name" value="SLBB"/>
    <property type="match status" value="1"/>
</dbReference>
<dbReference type="PANTHER" id="PTHR33619:SF3">
    <property type="entry name" value="POLYSACCHARIDE EXPORT PROTEIN GFCE-RELATED"/>
    <property type="match status" value="1"/>
</dbReference>
<reference evidence="5 6" key="1">
    <citation type="submission" date="2021-04" db="EMBL/GenBank/DDBJ databases">
        <authorList>
            <person name="Pira H."/>
            <person name="Risdian C."/>
            <person name="Wink J."/>
        </authorList>
    </citation>
    <scope>NUCLEOTIDE SEQUENCE [LARGE SCALE GENOMIC DNA]</scope>
    <source>
        <strain evidence="5 6">WH53</strain>
    </source>
</reference>
<dbReference type="EMBL" id="JAGSOY010000003">
    <property type="protein sequence ID" value="MBU2709903.1"/>
    <property type="molecule type" value="Genomic_DNA"/>
</dbReference>
<dbReference type="Proteomes" id="UP000690515">
    <property type="component" value="Unassembled WGS sequence"/>
</dbReference>
<dbReference type="PANTHER" id="PTHR33619">
    <property type="entry name" value="POLYSACCHARIDE EXPORT PROTEIN GFCE-RELATED"/>
    <property type="match status" value="1"/>
</dbReference>
<protein>
    <submittedName>
        <fullName evidence="5">Polysaccharide export protein</fullName>
    </submittedName>
</protein>
<sequence length="209" mass="22723">MVKDVKAAVFLSMLAMAGCASHDYPPLPTSAVQIPVTTDPATYNYRIGPGDQLDIFVWRNPDLSTEVQVRPDGKITTPLVEDISVSGKTPASVARELEQELSKYIRDPIVTILVKGFVGPYSEQVRIVGEASSPQAIAYRENMTLLDVMIAVGGLTEFADGNKATLIRVVEGKHKQYNIKLEKLIKDGEITANADVLPGDVIIIPEAIF</sequence>
<dbReference type="NCBIfam" id="TIGR03027">
    <property type="entry name" value="pepcterm_export"/>
    <property type="match status" value="1"/>
</dbReference>
<dbReference type="InterPro" id="IPR017477">
    <property type="entry name" value="PEP-CTERM_polysacc_export"/>
</dbReference>
<organism evidence="5 6">
    <name type="scientific">Zooshikella harenae</name>
    <dbReference type="NCBI Taxonomy" id="2827238"/>
    <lineage>
        <taxon>Bacteria</taxon>
        <taxon>Pseudomonadati</taxon>
        <taxon>Pseudomonadota</taxon>
        <taxon>Gammaproteobacteria</taxon>
        <taxon>Oceanospirillales</taxon>
        <taxon>Zooshikellaceae</taxon>
        <taxon>Zooshikella</taxon>
    </lineage>
</organism>
<feature type="chain" id="PRO_5045128661" evidence="2">
    <location>
        <begin position="23"/>
        <end position="209"/>
    </location>
</feature>
<dbReference type="Gene3D" id="3.10.560.10">
    <property type="entry name" value="Outer membrane lipoprotein wza domain like"/>
    <property type="match status" value="1"/>
</dbReference>
<name>A0ABS5Z7J5_9GAMM</name>
<feature type="domain" description="Soluble ligand binding" evidence="4">
    <location>
        <begin position="125"/>
        <end position="171"/>
    </location>
</feature>
<feature type="signal peptide" evidence="2">
    <location>
        <begin position="1"/>
        <end position="22"/>
    </location>
</feature>
<evidence type="ECO:0000313" key="5">
    <source>
        <dbReference type="EMBL" id="MBU2709903.1"/>
    </source>
</evidence>
<proteinExistence type="predicted"/>
<feature type="domain" description="Polysaccharide export protein N-terminal" evidence="3">
    <location>
        <begin position="40"/>
        <end position="114"/>
    </location>
</feature>
<dbReference type="InterPro" id="IPR003715">
    <property type="entry name" value="Poly_export_N"/>
</dbReference>
<comment type="caution">
    <text evidence="5">The sequence shown here is derived from an EMBL/GenBank/DDBJ whole genome shotgun (WGS) entry which is preliminary data.</text>
</comment>
<keyword evidence="6" id="KW-1185">Reference proteome</keyword>
<dbReference type="PROSITE" id="PS51257">
    <property type="entry name" value="PROKAR_LIPOPROTEIN"/>
    <property type="match status" value="1"/>
</dbReference>
<dbReference type="RefSeq" id="WP_215818066.1">
    <property type="nucleotide sequence ID" value="NZ_JAGSOY010000003.1"/>
</dbReference>